<dbReference type="AlphaFoldDB" id="A0A078A1L8"/>
<keyword evidence="7" id="KW-0206">Cytoskeleton</keyword>
<keyword evidence="5" id="KW-0677">Repeat</keyword>
<evidence type="ECO:0000313" key="10">
    <source>
        <dbReference type="EMBL" id="CDW76005.1"/>
    </source>
</evidence>
<evidence type="ECO:0000256" key="5">
    <source>
        <dbReference type="ARBA" id="ARBA00022737"/>
    </source>
</evidence>
<dbReference type="GO" id="GO:0005509">
    <property type="term" value="F:calcium ion binding"/>
    <property type="evidence" value="ECO:0007669"/>
    <property type="project" value="InterPro"/>
</dbReference>
<dbReference type="FunFam" id="1.10.238.10:FF:000178">
    <property type="entry name" value="Calmodulin-2 A"/>
    <property type="match status" value="1"/>
</dbReference>
<feature type="domain" description="EF-hand" evidence="9">
    <location>
        <begin position="167"/>
        <end position="202"/>
    </location>
</feature>
<evidence type="ECO:0000256" key="7">
    <source>
        <dbReference type="ARBA" id="ARBA00023212"/>
    </source>
</evidence>
<evidence type="ECO:0000256" key="4">
    <source>
        <dbReference type="ARBA" id="ARBA00022723"/>
    </source>
</evidence>
<evidence type="ECO:0000313" key="11">
    <source>
        <dbReference type="Proteomes" id="UP000039865"/>
    </source>
</evidence>
<dbReference type="InterPro" id="IPR051581">
    <property type="entry name" value="Ca-bind"/>
</dbReference>
<comment type="subcellular location">
    <subcellularLocation>
        <location evidence="1">Cytoplasm</location>
        <location evidence="1">Cytoskeleton</location>
    </subcellularLocation>
</comment>
<feature type="domain" description="EF-hand" evidence="9">
    <location>
        <begin position="87"/>
        <end position="122"/>
    </location>
</feature>
<dbReference type="PROSITE" id="PS50222">
    <property type="entry name" value="EF_HAND_2"/>
    <property type="match status" value="3"/>
</dbReference>
<keyword evidence="11" id="KW-1185">Reference proteome</keyword>
<dbReference type="Gene3D" id="1.10.238.10">
    <property type="entry name" value="EF-hand"/>
    <property type="match status" value="2"/>
</dbReference>
<keyword evidence="3" id="KW-0963">Cytoplasm</keyword>
<dbReference type="SMART" id="SM00054">
    <property type="entry name" value="EFh"/>
    <property type="match status" value="4"/>
</dbReference>
<dbReference type="InterPro" id="IPR018247">
    <property type="entry name" value="EF_Hand_1_Ca_BS"/>
</dbReference>
<dbReference type="Pfam" id="PF13499">
    <property type="entry name" value="EF-hand_7"/>
    <property type="match status" value="2"/>
</dbReference>
<dbReference type="PROSITE" id="PS00018">
    <property type="entry name" value="EF_HAND_1"/>
    <property type="match status" value="3"/>
</dbReference>
<evidence type="ECO:0000256" key="3">
    <source>
        <dbReference type="ARBA" id="ARBA00022490"/>
    </source>
</evidence>
<dbReference type="Proteomes" id="UP000039865">
    <property type="component" value="Unassembled WGS sequence"/>
</dbReference>
<dbReference type="EMBL" id="CCKQ01004852">
    <property type="protein sequence ID" value="CDW76005.1"/>
    <property type="molecule type" value="Genomic_DNA"/>
</dbReference>
<gene>
    <name evidence="10" type="primary">Contig14090.g15021</name>
    <name evidence="10" type="ORF">STYLEM_5001</name>
</gene>
<protein>
    <submittedName>
        <fullName evidence="10">Ef hand family protein</fullName>
    </submittedName>
</protein>
<dbReference type="CDD" id="cd00051">
    <property type="entry name" value="EFh"/>
    <property type="match status" value="1"/>
</dbReference>
<dbReference type="InterPro" id="IPR011992">
    <property type="entry name" value="EF-hand-dom_pair"/>
</dbReference>
<sequence length="220" mass="24974">MQQQKVNIVEGKNLSFSYSCFQQSFDPLLTVIIFVVLNRLREQLLARGSTTIRGLGRTFRQLDSYDGNRKVDAGEFFVGMQENGVRITKAEADALLSYFDTDSDGHINFDEFLVGIRGKMNAKRQAMADKAFLKFDKDGNGCIEAADLKGVYNTSFHPKVISGEMTEDQVFLEFLANFGDKNKDGKIQREEWNDYYSAVSASIDNDDHFVQLMKTAWKLD</sequence>
<dbReference type="InParanoid" id="A0A078A1L8"/>
<evidence type="ECO:0000256" key="8">
    <source>
        <dbReference type="ARBA" id="ARBA00025692"/>
    </source>
</evidence>
<evidence type="ECO:0000259" key="9">
    <source>
        <dbReference type="PROSITE" id="PS50222"/>
    </source>
</evidence>
<evidence type="ECO:0000256" key="6">
    <source>
        <dbReference type="ARBA" id="ARBA00022837"/>
    </source>
</evidence>
<feature type="domain" description="EF-hand" evidence="9">
    <location>
        <begin position="123"/>
        <end position="158"/>
    </location>
</feature>
<evidence type="ECO:0000256" key="1">
    <source>
        <dbReference type="ARBA" id="ARBA00004245"/>
    </source>
</evidence>
<organism evidence="10 11">
    <name type="scientific">Stylonychia lemnae</name>
    <name type="common">Ciliate</name>
    <dbReference type="NCBI Taxonomy" id="5949"/>
    <lineage>
        <taxon>Eukaryota</taxon>
        <taxon>Sar</taxon>
        <taxon>Alveolata</taxon>
        <taxon>Ciliophora</taxon>
        <taxon>Intramacronucleata</taxon>
        <taxon>Spirotrichea</taxon>
        <taxon>Stichotrichia</taxon>
        <taxon>Sporadotrichida</taxon>
        <taxon>Oxytrichidae</taxon>
        <taxon>Stylonychinae</taxon>
        <taxon>Stylonychia</taxon>
    </lineage>
</organism>
<keyword evidence="6" id="KW-0106">Calcium</keyword>
<dbReference type="InterPro" id="IPR002048">
    <property type="entry name" value="EF_hand_dom"/>
</dbReference>
<proteinExistence type="inferred from homology"/>
<keyword evidence="4" id="KW-0479">Metal-binding</keyword>
<accession>A0A078A1L8</accession>
<evidence type="ECO:0000256" key="2">
    <source>
        <dbReference type="ARBA" id="ARBA00005253"/>
    </source>
</evidence>
<name>A0A078A1L8_STYLE</name>
<reference evidence="10 11" key="1">
    <citation type="submission" date="2014-06" db="EMBL/GenBank/DDBJ databases">
        <authorList>
            <person name="Swart Estienne"/>
        </authorList>
    </citation>
    <scope>NUCLEOTIDE SEQUENCE [LARGE SCALE GENOMIC DNA]</scope>
    <source>
        <strain evidence="10 11">130c</strain>
    </source>
</reference>
<comment type="similarity">
    <text evidence="2">Belongs to the centrin family.</text>
</comment>
<dbReference type="SUPFAM" id="SSF47473">
    <property type="entry name" value="EF-hand"/>
    <property type="match status" value="1"/>
</dbReference>
<dbReference type="OMA" id="MKGVYHA"/>
<dbReference type="PANTHER" id="PTHR34524:SF6">
    <property type="entry name" value="CALCYPHOSINE LIKE"/>
    <property type="match status" value="1"/>
</dbReference>
<comment type="function">
    <text evidence="8">Plays a fundamental role in microtubule organizing center structure and function. Component of the infraciliary lattice (ICL) and the ciliary basal bodies.</text>
</comment>
<dbReference type="GO" id="GO:0005856">
    <property type="term" value="C:cytoskeleton"/>
    <property type="evidence" value="ECO:0007669"/>
    <property type="project" value="UniProtKB-SubCell"/>
</dbReference>
<dbReference type="OrthoDB" id="447947at2759"/>
<dbReference type="PANTHER" id="PTHR34524">
    <property type="entry name" value="CALCYPHOSIN"/>
    <property type="match status" value="1"/>
</dbReference>